<accession>A0ABS8XT70</accession>
<gene>
    <name evidence="1" type="ORF">LXT12_24370</name>
</gene>
<reference evidence="1 2" key="1">
    <citation type="submission" date="2021-12" db="EMBL/GenBank/DDBJ databases">
        <title>Genome seq of p7.</title>
        <authorList>
            <person name="Seo T."/>
        </authorList>
    </citation>
    <scope>NUCLEOTIDE SEQUENCE [LARGE SCALE GENOMIC DNA]</scope>
    <source>
        <strain evidence="1 2">P7</strain>
    </source>
</reference>
<organism evidence="1 2">
    <name type="scientific">Pelomonas caseinilytica</name>
    <dbReference type="NCBI Taxonomy" id="2906763"/>
    <lineage>
        <taxon>Bacteria</taxon>
        <taxon>Pseudomonadati</taxon>
        <taxon>Pseudomonadota</taxon>
        <taxon>Betaproteobacteria</taxon>
        <taxon>Burkholderiales</taxon>
        <taxon>Sphaerotilaceae</taxon>
        <taxon>Roseateles</taxon>
    </lineage>
</organism>
<name>A0ABS8XT70_9BURK</name>
<sequence length="220" mass="23263">MDPSLMALTVGLVSFAGGFACASLLGRRRAGGPATADPAATAAEAAPADVAGSGLLLELHLVMNVLNRVVMALNANEHVQDGVAEMADYLRASHELQRRPGQNALVNQVSSYWRLSRWLHGRRSDALHLDAQVPDLAPQALYRLCEALTRVLRELEGSPSADVSIRITPDDRAGAGRFAVAQVTVAGVPEGVQATLAASPRGWSRSALQLGTRLEVRTDG</sequence>
<evidence type="ECO:0000313" key="1">
    <source>
        <dbReference type="EMBL" id="MCE4540390.1"/>
    </source>
</evidence>
<proteinExistence type="predicted"/>
<comment type="caution">
    <text evidence="1">The sequence shown here is derived from an EMBL/GenBank/DDBJ whole genome shotgun (WGS) entry which is preliminary data.</text>
</comment>
<evidence type="ECO:0008006" key="3">
    <source>
        <dbReference type="Google" id="ProtNLM"/>
    </source>
</evidence>
<evidence type="ECO:0000313" key="2">
    <source>
        <dbReference type="Proteomes" id="UP001201463"/>
    </source>
</evidence>
<keyword evidence="2" id="KW-1185">Reference proteome</keyword>
<protein>
    <recommendedName>
        <fullName evidence="3">Histidine kinase</fullName>
    </recommendedName>
</protein>
<dbReference type="EMBL" id="JAJTWT010000016">
    <property type="protein sequence ID" value="MCE4540390.1"/>
    <property type="molecule type" value="Genomic_DNA"/>
</dbReference>
<dbReference type="RefSeq" id="WP_233394903.1">
    <property type="nucleotide sequence ID" value="NZ_JAJTWT010000016.1"/>
</dbReference>
<dbReference type="Proteomes" id="UP001201463">
    <property type="component" value="Unassembled WGS sequence"/>
</dbReference>